<dbReference type="SUPFAM" id="SSF48726">
    <property type="entry name" value="Immunoglobulin"/>
    <property type="match status" value="1"/>
</dbReference>
<keyword evidence="2" id="KW-0472">Membrane</keyword>
<keyword evidence="2" id="KW-0812">Transmembrane</keyword>
<accession>A0A4D5RZI3</accession>
<dbReference type="InterPro" id="IPR036179">
    <property type="entry name" value="Ig-like_dom_sf"/>
</dbReference>
<dbReference type="SMART" id="SM00409">
    <property type="entry name" value="IG"/>
    <property type="match status" value="1"/>
</dbReference>
<feature type="compositionally biased region" description="Basic and acidic residues" evidence="1">
    <location>
        <begin position="311"/>
        <end position="325"/>
    </location>
</feature>
<dbReference type="PROSITE" id="PS50835">
    <property type="entry name" value="IG_LIKE"/>
    <property type="match status" value="1"/>
</dbReference>
<feature type="signal peptide" evidence="3">
    <location>
        <begin position="1"/>
        <end position="25"/>
    </location>
</feature>
<sequence>MDAATRLIVICCFLLTGDSLTPASADNPGGSRSYGDELNKDRQQVSEVNFVDQGQPATFICSAVSSKAMNVSWTHNGTLLQVAPGPHGDEATGIAGDLSVITRHEPLKSPPGGVLKTLTRSQLRLHRVSPDDAGVYGCEFSDHHGSLSRSSRLIVKPMNVTIETCLKGRSCLGAQKLCNVSTLRCQCRPGYSTSPRDPAVCVPENTLRRGQGQGEPCNSSIPCSKARAECNKPGQCLCALGTVWRAGSCAQDKFRLMSWLIWVVASAAVIAAILVAAKVTALILRKRNYRRGNLLSVTDDSAVSEDDGNDGGDHIQVRLPDHPDHQSASTS</sequence>
<evidence type="ECO:0000256" key="2">
    <source>
        <dbReference type="SAM" id="Phobius"/>
    </source>
</evidence>
<dbReference type="InterPro" id="IPR007110">
    <property type="entry name" value="Ig-like_dom"/>
</dbReference>
<reference evidence="5" key="1">
    <citation type="submission" date="2019-04" db="EMBL/GenBank/DDBJ databases">
        <title>An insight into the mialome of Ixodes scapularis.</title>
        <authorList>
            <person name="Ribeiro J.M."/>
            <person name="Mather T.N."/>
            <person name="Karim S."/>
        </authorList>
    </citation>
    <scope>NUCLEOTIDE SEQUENCE</scope>
</reference>
<name>A0A4D5RZI3_IXOSC</name>
<keyword evidence="3" id="KW-0732">Signal</keyword>
<protein>
    <submittedName>
        <fullName evidence="5">Putative neural cell adhesion molecule l1</fullName>
    </submittedName>
</protein>
<feature type="transmembrane region" description="Helical" evidence="2">
    <location>
        <begin position="259"/>
        <end position="284"/>
    </location>
</feature>
<feature type="domain" description="Ig-like" evidence="4">
    <location>
        <begin position="22"/>
        <end position="154"/>
    </location>
</feature>
<keyword evidence="2" id="KW-1133">Transmembrane helix</keyword>
<dbReference type="InterPro" id="IPR013783">
    <property type="entry name" value="Ig-like_fold"/>
</dbReference>
<dbReference type="InterPro" id="IPR003599">
    <property type="entry name" value="Ig_sub"/>
</dbReference>
<feature type="chain" id="PRO_5020040262" evidence="3">
    <location>
        <begin position="26"/>
        <end position="331"/>
    </location>
</feature>
<evidence type="ECO:0000256" key="3">
    <source>
        <dbReference type="SAM" id="SignalP"/>
    </source>
</evidence>
<dbReference type="Gene3D" id="2.60.40.10">
    <property type="entry name" value="Immunoglobulins"/>
    <property type="match status" value="1"/>
</dbReference>
<evidence type="ECO:0000259" key="4">
    <source>
        <dbReference type="PROSITE" id="PS50835"/>
    </source>
</evidence>
<dbReference type="AlphaFoldDB" id="A0A4D5RZI3"/>
<dbReference type="OrthoDB" id="10414074at2759"/>
<proteinExistence type="predicted"/>
<dbReference type="VEuPathDB" id="VectorBase:ISCP_032272"/>
<feature type="region of interest" description="Disordered" evidence="1">
    <location>
        <begin position="300"/>
        <end position="331"/>
    </location>
</feature>
<dbReference type="SMART" id="SM00408">
    <property type="entry name" value="IGc2"/>
    <property type="match status" value="1"/>
</dbReference>
<dbReference type="InterPro" id="IPR003598">
    <property type="entry name" value="Ig_sub2"/>
</dbReference>
<dbReference type="Pfam" id="PF13927">
    <property type="entry name" value="Ig_3"/>
    <property type="match status" value="1"/>
</dbReference>
<evidence type="ECO:0000313" key="5">
    <source>
        <dbReference type="EMBL" id="MOY41297.1"/>
    </source>
</evidence>
<evidence type="ECO:0000256" key="1">
    <source>
        <dbReference type="SAM" id="MobiDB-lite"/>
    </source>
</evidence>
<organism evidence="5">
    <name type="scientific">Ixodes scapularis</name>
    <name type="common">Black-legged tick</name>
    <name type="synonym">Deer tick</name>
    <dbReference type="NCBI Taxonomy" id="6945"/>
    <lineage>
        <taxon>Eukaryota</taxon>
        <taxon>Metazoa</taxon>
        <taxon>Ecdysozoa</taxon>
        <taxon>Arthropoda</taxon>
        <taxon>Chelicerata</taxon>
        <taxon>Arachnida</taxon>
        <taxon>Acari</taxon>
        <taxon>Parasitiformes</taxon>
        <taxon>Ixodida</taxon>
        <taxon>Ixodoidea</taxon>
        <taxon>Ixodidae</taxon>
        <taxon>Ixodinae</taxon>
        <taxon>Ixodes</taxon>
    </lineage>
</organism>
<dbReference type="EMBL" id="GHJT01007326">
    <property type="protein sequence ID" value="MOY41297.1"/>
    <property type="molecule type" value="Transcribed_RNA"/>
</dbReference>